<proteinExistence type="predicted"/>
<evidence type="ECO:0000313" key="3">
    <source>
        <dbReference type="EMBL" id="MBB5144792.1"/>
    </source>
</evidence>
<dbReference type="EMBL" id="JACHGO010000012">
    <property type="protein sequence ID" value="MBB5144792.1"/>
    <property type="molecule type" value="Genomic_DNA"/>
</dbReference>
<name>A0A7W8C5G5_9BACT</name>
<dbReference type="Pfam" id="PF13439">
    <property type="entry name" value="Glyco_transf_4"/>
    <property type="match status" value="1"/>
</dbReference>
<protein>
    <submittedName>
        <fullName evidence="3">Glycosyltransferase involved in cell wall biosynthesis</fullName>
    </submittedName>
</protein>
<reference evidence="3 4" key="1">
    <citation type="submission" date="2020-08" db="EMBL/GenBank/DDBJ databases">
        <title>Genomic Encyclopedia of Type Strains, Phase IV (KMG-IV): sequencing the most valuable type-strain genomes for metagenomic binning, comparative biology and taxonomic classification.</title>
        <authorList>
            <person name="Goeker M."/>
        </authorList>
    </citation>
    <scope>NUCLEOTIDE SEQUENCE [LARGE SCALE GENOMIC DNA]</scope>
    <source>
        <strain evidence="3 4">DSM 11275</strain>
    </source>
</reference>
<dbReference type="Pfam" id="PF00534">
    <property type="entry name" value="Glycos_transf_1"/>
    <property type="match status" value="1"/>
</dbReference>
<dbReference type="RefSeq" id="WP_183722498.1">
    <property type="nucleotide sequence ID" value="NZ_JACHGO010000012.1"/>
</dbReference>
<evidence type="ECO:0000259" key="2">
    <source>
        <dbReference type="Pfam" id="PF13439"/>
    </source>
</evidence>
<dbReference type="Gene3D" id="3.40.50.2000">
    <property type="entry name" value="Glycogen Phosphorylase B"/>
    <property type="match status" value="2"/>
</dbReference>
<dbReference type="PANTHER" id="PTHR12526">
    <property type="entry name" value="GLYCOSYLTRANSFERASE"/>
    <property type="match status" value="1"/>
</dbReference>
<keyword evidence="4" id="KW-1185">Reference proteome</keyword>
<evidence type="ECO:0000313" key="4">
    <source>
        <dbReference type="Proteomes" id="UP000539075"/>
    </source>
</evidence>
<dbReference type="PANTHER" id="PTHR12526:SF630">
    <property type="entry name" value="GLYCOSYLTRANSFERASE"/>
    <property type="match status" value="1"/>
</dbReference>
<organism evidence="3 4">
    <name type="scientific">Desulfovibrio intestinalis</name>
    <dbReference type="NCBI Taxonomy" id="58621"/>
    <lineage>
        <taxon>Bacteria</taxon>
        <taxon>Pseudomonadati</taxon>
        <taxon>Thermodesulfobacteriota</taxon>
        <taxon>Desulfovibrionia</taxon>
        <taxon>Desulfovibrionales</taxon>
        <taxon>Desulfovibrionaceae</taxon>
        <taxon>Desulfovibrio</taxon>
    </lineage>
</organism>
<dbReference type="GO" id="GO:0016757">
    <property type="term" value="F:glycosyltransferase activity"/>
    <property type="evidence" value="ECO:0007669"/>
    <property type="project" value="InterPro"/>
</dbReference>
<gene>
    <name evidence="3" type="ORF">HNQ38_002912</name>
</gene>
<keyword evidence="3" id="KW-0808">Transferase</keyword>
<dbReference type="InterPro" id="IPR001296">
    <property type="entry name" value="Glyco_trans_1"/>
</dbReference>
<dbReference type="InterPro" id="IPR028098">
    <property type="entry name" value="Glyco_trans_4-like_N"/>
</dbReference>
<dbReference type="AlphaFoldDB" id="A0A7W8C5G5"/>
<evidence type="ECO:0000259" key="1">
    <source>
        <dbReference type="Pfam" id="PF00534"/>
    </source>
</evidence>
<sequence>MPKIVHCVFGLGCGGAERLLLTTVEGLHKRGYVDQHVLVADLSTPAMRHYVEAISQYATVYEAPSQADLKDCSIHVPPLLRLLPRRILFNIVRHAVVLQKIAPDIVHVWSDNIYAALGACLVRTPRIVLAWQNMALNVWHKLNILPRKALPRTYLWRALYALLFRWRKDITCLNVSRAAADSYAQWLHLDSRSINVLYPGIGVAQWPRCDAAEVAELKNSLHIASDHAVVIGLMRFDATKRPELWIEVAKRTREQFPNVTFVAFGDGPLREALTPLAARAGVLLPGVGNARNALSMADIMLHTAKTEGFGVVYLEAQLLGVPLVSTNTGGASEAVVDGESALLVAESSNLADDLTAATLRILRDEAWRKRAALRGAAFVKERFSLENMLDHTLGFYGLPPFAR</sequence>
<accession>A0A7W8C5G5</accession>
<feature type="domain" description="Glycosyltransferase subfamily 4-like N-terminal" evidence="2">
    <location>
        <begin position="14"/>
        <end position="201"/>
    </location>
</feature>
<comment type="caution">
    <text evidence="3">The sequence shown here is derived from an EMBL/GenBank/DDBJ whole genome shotgun (WGS) entry which is preliminary data.</text>
</comment>
<dbReference type="Proteomes" id="UP000539075">
    <property type="component" value="Unassembled WGS sequence"/>
</dbReference>
<dbReference type="SUPFAM" id="SSF53756">
    <property type="entry name" value="UDP-Glycosyltransferase/glycogen phosphorylase"/>
    <property type="match status" value="1"/>
</dbReference>
<feature type="domain" description="Glycosyl transferase family 1" evidence="1">
    <location>
        <begin position="216"/>
        <end position="372"/>
    </location>
</feature>